<evidence type="ECO:0000256" key="6">
    <source>
        <dbReference type="ARBA" id="ARBA00023163"/>
    </source>
</evidence>
<dbReference type="GO" id="GO:0005634">
    <property type="term" value="C:nucleus"/>
    <property type="evidence" value="ECO:0007669"/>
    <property type="project" value="UniProtKB-SubCell"/>
</dbReference>
<evidence type="ECO:0000256" key="1">
    <source>
        <dbReference type="ARBA" id="ARBA00004123"/>
    </source>
</evidence>
<feature type="DNA-binding region" description="Homeobox" evidence="8">
    <location>
        <begin position="434"/>
        <end position="496"/>
    </location>
</feature>
<dbReference type="Pfam" id="PF07526">
    <property type="entry name" value="POX"/>
    <property type="match status" value="1"/>
</dbReference>
<dbReference type="InterPro" id="IPR001356">
    <property type="entry name" value="HD"/>
</dbReference>
<feature type="region of interest" description="Disordered" evidence="9">
    <location>
        <begin position="1"/>
        <end position="31"/>
    </location>
</feature>
<evidence type="ECO:0000256" key="4">
    <source>
        <dbReference type="ARBA" id="ARBA00023125"/>
    </source>
</evidence>
<dbReference type="InterPro" id="IPR050224">
    <property type="entry name" value="TALE_homeobox"/>
</dbReference>
<protein>
    <recommendedName>
        <fullName evidence="10">Homeobox domain-containing protein</fullName>
    </recommendedName>
</protein>
<proteinExistence type="inferred from homology"/>
<dbReference type="Gene3D" id="1.10.10.60">
    <property type="entry name" value="Homeodomain-like"/>
    <property type="match status" value="1"/>
</dbReference>
<keyword evidence="5 8" id="KW-0371">Homeobox</keyword>
<feature type="region of interest" description="Disordered" evidence="9">
    <location>
        <begin position="509"/>
        <end position="534"/>
    </location>
</feature>
<keyword evidence="6" id="KW-0804">Transcription</keyword>
<evidence type="ECO:0000313" key="11">
    <source>
        <dbReference type="EnsemblPlants" id="Kaladp0058s0122.4.v1.1"/>
    </source>
</evidence>
<keyword evidence="12" id="KW-1185">Reference proteome</keyword>
<dbReference type="PROSITE" id="PS50071">
    <property type="entry name" value="HOMEOBOX_2"/>
    <property type="match status" value="1"/>
</dbReference>
<dbReference type="PANTHER" id="PTHR11850">
    <property type="entry name" value="HOMEOBOX PROTEIN TRANSCRIPTION FACTORS"/>
    <property type="match status" value="1"/>
</dbReference>
<comment type="similarity">
    <text evidence="2">Belongs to the TALE/BELL homeobox family.</text>
</comment>
<dbReference type="CDD" id="cd00086">
    <property type="entry name" value="homeodomain"/>
    <property type="match status" value="1"/>
</dbReference>
<evidence type="ECO:0000313" key="12">
    <source>
        <dbReference type="Proteomes" id="UP000594263"/>
    </source>
</evidence>
<dbReference type="GO" id="GO:0003677">
    <property type="term" value="F:DNA binding"/>
    <property type="evidence" value="ECO:0007669"/>
    <property type="project" value="UniProtKB-UniRule"/>
</dbReference>
<evidence type="ECO:0000256" key="3">
    <source>
        <dbReference type="ARBA" id="ARBA00023015"/>
    </source>
</evidence>
<accession>A0A7N0U7V4</accession>
<organism evidence="11 12">
    <name type="scientific">Kalanchoe fedtschenkoi</name>
    <name type="common">Lavender scallops</name>
    <name type="synonym">South American air plant</name>
    <dbReference type="NCBI Taxonomy" id="63787"/>
    <lineage>
        <taxon>Eukaryota</taxon>
        <taxon>Viridiplantae</taxon>
        <taxon>Streptophyta</taxon>
        <taxon>Embryophyta</taxon>
        <taxon>Tracheophyta</taxon>
        <taxon>Spermatophyta</taxon>
        <taxon>Magnoliopsida</taxon>
        <taxon>eudicotyledons</taxon>
        <taxon>Gunneridae</taxon>
        <taxon>Pentapetalae</taxon>
        <taxon>Saxifragales</taxon>
        <taxon>Crassulaceae</taxon>
        <taxon>Kalanchoe</taxon>
    </lineage>
</organism>
<dbReference type="Gramene" id="Kaladp0058s0122.1.v1.1">
    <property type="protein sequence ID" value="Kaladp0058s0122.1.v1.1"/>
    <property type="gene ID" value="Kaladp0058s0122.v1.1"/>
</dbReference>
<dbReference type="AlphaFoldDB" id="A0A7N0U7V4"/>
<evidence type="ECO:0000256" key="8">
    <source>
        <dbReference type="PROSITE-ProRule" id="PRU00108"/>
    </source>
</evidence>
<keyword evidence="3" id="KW-0805">Transcription regulation</keyword>
<keyword evidence="7 8" id="KW-0539">Nucleus</keyword>
<dbReference type="InterPro" id="IPR008422">
    <property type="entry name" value="KN_HD"/>
</dbReference>
<feature type="region of interest" description="Disordered" evidence="9">
    <location>
        <begin position="303"/>
        <end position="326"/>
    </location>
</feature>
<name>A0A7N0U7V4_KALFE</name>
<feature type="compositionally biased region" description="Polar residues" evidence="9">
    <location>
        <begin position="521"/>
        <end position="534"/>
    </location>
</feature>
<dbReference type="InterPro" id="IPR009057">
    <property type="entry name" value="Homeodomain-like_sf"/>
</dbReference>
<dbReference type="EnsemblPlants" id="Kaladp0058s0122.4.v1.1">
    <property type="protein sequence ID" value="Kaladp0058s0122.4.v1.1"/>
    <property type="gene ID" value="Kaladp0058s0122.v1.1"/>
</dbReference>
<dbReference type="GO" id="GO:0006355">
    <property type="term" value="P:regulation of DNA-templated transcription"/>
    <property type="evidence" value="ECO:0007669"/>
    <property type="project" value="InterPro"/>
</dbReference>
<reference evidence="11" key="1">
    <citation type="submission" date="2021-01" db="UniProtKB">
        <authorList>
            <consortium name="EnsemblPlants"/>
        </authorList>
    </citation>
    <scope>IDENTIFICATION</scope>
</reference>
<evidence type="ECO:0000256" key="2">
    <source>
        <dbReference type="ARBA" id="ARBA00006454"/>
    </source>
</evidence>
<feature type="domain" description="Homeobox" evidence="10">
    <location>
        <begin position="432"/>
        <end position="495"/>
    </location>
</feature>
<comment type="subcellular location">
    <subcellularLocation>
        <location evidence="1 8">Nucleus</location>
    </subcellularLocation>
</comment>
<dbReference type="SUPFAM" id="SSF46689">
    <property type="entry name" value="Homeodomain-like"/>
    <property type="match status" value="1"/>
</dbReference>
<dbReference type="InterPro" id="IPR006563">
    <property type="entry name" value="POX_dom"/>
</dbReference>
<dbReference type="Proteomes" id="UP000594263">
    <property type="component" value="Unplaced"/>
</dbReference>
<dbReference type="Pfam" id="PF05920">
    <property type="entry name" value="Homeobox_KN"/>
    <property type="match status" value="1"/>
</dbReference>
<evidence type="ECO:0000259" key="10">
    <source>
        <dbReference type="PROSITE" id="PS50071"/>
    </source>
</evidence>
<dbReference type="SMART" id="SM00389">
    <property type="entry name" value="HOX"/>
    <property type="match status" value="1"/>
</dbReference>
<keyword evidence="4 8" id="KW-0238">DNA-binding</keyword>
<evidence type="ECO:0000256" key="7">
    <source>
        <dbReference type="ARBA" id="ARBA00023242"/>
    </source>
</evidence>
<dbReference type="SMART" id="SM00574">
    <property type="entry name" value="POX"/>
    <property type="match status" value="1"/>
</dbReference>
<sequence length="534" mass="59414">MHFSSYEPFQENEMFTNTPLERPGADNNTSLGISATYPDHLPSAFDLNNQQNQIMSGYPVFSAIQGEPIGDLLAISTHPVYADSDAMLAGPLLDGENVSEEQFGEGTLVSATVLASLLASRGCFYQNMDDPTLSGPGRAFGYSEDPGTSSVDRSCNNQMHGDTGDGVWLQPPNPIFYQESWAATYPCNNLAMFNNELSLSLATSQPSRICQSFIQDQCSELSRSGVTYIHDSERGSEQSSSPMTNDWSLTYPYCSTSQPSLASSGSSYLKAVQQLLAKLSRFALENVDLGSYSAGSPGNVASISGEYSESDGGESQEATLSPQKREVRDKKKQLTALLNMVDEGYSQCLRAVHSVVSAFHPLTGSDPEVHTRFVLQTTSFLYKSLKERISAQILNLKAADMQSDSIQEQERAFESSFIQKQWALQQLKRKEHQLWRPQRGLPERSISVLRAWMFDNFLHPYPKDSDKHMLAIKSGLTRSQVSNWFINARVRLWKPMIEEMYAEINRRKAHRKGHLGENSVRGHSSMGNQRFQGE</sequence>
<dbReference type="Gramene" id="Kaladp0058s0122.4.v1.1">
    <property type="protein sequence ID" value="Kaladp0058s0122.4.v1.1"/>
    <property type="gene ID" value="Kaladp0058s0122.v1.1"/>
</dbReference>
<evidence type="ECO:0000256" key="5">
    <source>
        <dbReference type="ARBA" id="ARBA00023155"/>
    </source>
</evidence>
<evidence type="ECO:0000256" key="9">
    <source>
        <dbReference type="SAM" id="MobiDB-lite"/>
    </source>
</evidence>
<dbReference type="EnsemblPlants" id="Kaladp0058s0122.1.v1.1">
    <property type="protein sequence ID" value="Kaladp0058s0122.1.v1.1"/>
    <property type="gene ID" value="Kaladp0058s0122.v1.1"/>
</dbReference>